<dbReference type="EMBL" id="MN738812">
    <property type="protein sequence ID" value="QHS84720.1"/>
    <property type="molecule type" value="Genomic_DNA"/>
</dbReference>
<dbReference type="AlphaFoldDB" id="A0A6C0AZJ6"/>
<evidence type="ECO:0000313" key="1">
    <source>
        <dbReference type="EMBL" id="QHS84720.1"/>
    </source>
</evidence>
<protein>
    <submittedName>
        <fullName evidence="1">Uncharacterized protein</fullName>
    </submittedName>
</protein>
<sequence>MSIIALKKKAENNNPRLAPLSGKAPFSLNGSRRISNNNGIPQKYNICCLDNNSIRPPIMNNRGMLNSKHKKYNNIVHTPPNVYPTQEQYIKNKSVNCYIKRSIHDIQRENDIQKERLCNNNCKIFDSNGNVYRSGSANSYFIGGTKIVTSLFTKHLSETGAISGSEYIKNICPNP</sequence>
<name>A0A6C0AZJ6_9ZZZZ</name>
<organism evidence="1">
    <name type="scientific">viral metagenome</name>
    <dbReference type="NCBI Taxonomy" id="1070528"/>
    <lineage>
        <taxon>unclassified sequences</taxon>
        <taxon>metagenomes</taxon>
        <taxon>organismal metagenomes</taxon>
    </lineage>
</organism>
<proteinExistence type="predicted"/>
<reference evidence="1" key="1">
    <citation type="journal article" date="2020" name="Nature">
        <title>Giant virus diversity and host interactions through global metagenomics.</title>
        <authorList>
            <person name="Schulz F."/>
            <person name="Roux S."/>
            <person name="Paez-Espino D."/>
            <person name="Jungbluth S."/>
            <person name="Walsh D.A."/>
            <person name="Denef V.J."/>
            <person name="McMahon K.D."/>
            <person name="Konstantinidis K.T."/>
            <person name="Eloe-Fadrosh E.A."/>
            <person name="Kyrpides N.C."/>
            <person name="Woyke T."/>
        </authorList>
    </citation>
    <scope>NUCLEOTIDE SEQUENCE</scope>
    <source>
        <strain evidence="1">GVMAG-S-ERX556022-25</strain>
    </source>
</reference>
<accession>A0A6C0AZJ6</accession>